<dbReference type="AlphaFoldDB" id="A0A9D4IJZ4"/>
<gene>
    <name evidence="1" type="ORF">DPMN_175820</name>
</gene>
<evidence type="ECO:0000313" key="2">
    <source>
        <dbReference type="Proteomes" id="UP000828390"/>
    </source>
</evidence>
<name>A0A9D4IJZ4_DREPO</name>
<evidence type="ECO:0000313" key="1">
    <source>
        <dbReference type="EMBL" id="KAH3774438.1"/>
    </source>
</evidence>
<accession>A0A9D4IJZ4</accession>
<organism evidence="1 2">
    <name type="scientific">Dreissena polymorpha</name>
    <name type="common">Zebra mussel</name>
    <name type="synonym">Mytilus polymorpha</name>
    <dbReference type="NCBI Taxonomy" id="45954"/>
    <lineage>
        <taxon>Eukaryota</taxon>
        <taxon>Metazoa</taxon>
        <taxon>Spiralia</taxon>
        <taxon>Lophotrochozoa</taxon>
        <taxon>Mollusca</taxon>
        <taxon>Bivalvia</taxon>
        <taxon>Autobranchia</taxon>
        <taxon>Heteroconchia</taxon>
        <taxon>Euheterodonta</taxon>
        <taxon>Imparidentia</taxon>
        <taxon>Neoheterodontei</taxon>
        <taxon>Myida</taxon>
        <taxon>Dreissenoidea</taxon>
        <taxon>Dreissenidae</taxon>
        <taxon>Dreissena</taxon>
    </lineage>
</organism>
<comment type="caution">
    <text evidence="1">The sequence shown here is derived from an EMBL/GenBank/DDBJ whole genome shotgun (WGS) entry which is preliminary data.</text>
</comment>
<dbReference type="EMBL" id="JAIWYP010000009">
    <property type="protein sequence ID" value="KAH3774438.1"/>
    <property type="molecule type" value="Genomic_DNA"/>
</dbReference>
<protein>
    <submittedName>
        <fullName evidence="1">Uncharacterized protein</fullName>
    </submittedName>
</protein>
<sequence length="68" mass="8145">MSLYLDAPLWYQLIVDLATACEQRKNQYRPMVTVSNSFKQTVQTQMRGRIMRRLIWIYAVCQGLFSRR</sequence>
<dbReference type="Proteomes" id="UP000828390">
    <property type="component" value="Unassembled WGS sequence"/>
</dbReference>
<keyword evidence="2" id="KW-1185">Reference proteome</keyword>
<proteinExistence type="predicted"/>
<reference evidence="1" key="2">
    <citation type="submission" date="2020-11" db="EMBL/GenBank/DDBJ databases">
        <authorList>
            <person name="McCartney M.A."/>
            <person name="Auch B."/>
            <person name="Kono T."/>
            <person name="Mallez S."/>
            <person name="Becker A."/>
            <person name="Gohl D.M."/>
            <person name="Silverstein K.A.T."/>
            <person name="Koren S."/>
            <person name="Bechman K.B."/>
            <person name="Herman A."/>
            <person name="Abrahante J.E."/>
            <person name="Garbe J."/>
        </authorList>
    </citation>
    <scope>NUCLEOTIDE SEQUENCE</scope>
    <source>
        <strain evidence="1">Duluth1</strain>
        <tissue evidence="1">Whole animal</tissue>
    </source>
</reference>
<reference evidence="1" key="1">
    <citation type="journal article" date="2019" name="bioRxiv">
        <title>The Genome of the Zebra Mussel, Dreissena polymorpha: A Resource for Invasive Species Research.</title>
        <authorList>
            <person name="McCartney M.A."/>
            <person name="Auch B."/>
            <person name="Kono T."/>
            <person name="Mallez S."/>
            <person name="Zhang Y."/>
            <person name="Obille A."/>
            <person name="Becker A."/>
            <person name="Abrahante J.E."/>
            <person name="Garbe J."/>
            <person name="Badalamenti J.P."/>
            <person name="Herman A."/>
            <person name="Mangelson H."/>
            <person name="Liachko I."/>
            <person name="Sullivan S."/>
            <person name="Sone E.D."/>
            <person name="Koren S."/>
            <person name="Silverstein K.A.T."/>
            <person name="Beckman K.B."/>
            <person name="Gohl D.M."/>
        </authorList>
    </citation>
    <scope>NUCLEOTIDE SEQUENCE</scope>
    <source>
        <strain evidence="1">Duluth1</strain>
        <tissue evidence="1">Whole animal</tissue>
    </source>
</reference>